<organism evidence="1 2">
    <name type="scientific">Shewanella psychromarinicola</name>
    <dbReference type="NCBI Taxonomy" id="2487742"/>
    <lineage>
        <taxon>Bacteria</taxon>
        <taxon>Pseudomonadati</taxon>
        <taxon>Pseudomonadota</taxon>
        <taxon>Gammaproteobacteria</taxon>
        <taxon>Alteromonadales</taxon>
        <taxon>Shewanellaceae</taxon>
        <taxon>Shewanella</taxon>
    </lineage>
</organism>
<protein>
    <submittedName>
        <fullName evidence="1">Uncharacterized protein</fullName>
    </submittedName>
</protein>
<accession>A0A3N4E5H5</accession>
<evidence type="ECO:0000313" key="1">
    <source>
        <dbReference type="EMBL" id="RPA33333.1"/>
    </source>
</evidence>
<gene>
    <name evidence="1" type="ORF">EGC77_08325</name>
</gene>
<proteinExistence type="predicted"/>
<dbReference type="Proteomes" id="UP000278855">
    <property type="component" value="Unassembled WGS sequence"/>
</dbReference>
<dbReference type="AlphaFoldDB" id="A0A3N4E5H5"/>
<reference evidence="2" key="1">
    <citation type="submission" date="2018-11" db="EMBL/GenBank/DDBJ databases">
        <title>Shewanella sp. R106.</title>
        <authorList>
            <person name="Hwang Y.J."/>
            <person name="Hwang C.Y."/>
        </authorList>
    </citation>
    <scope>NUCLEOTIDE SEQUENCE [LARGE SCALE GENOMIC DNA]</scope>
    <source>
        <strain evidence="2">R106</strain>
    </source>
</reference>
<sequence length="60" mass="6936">MFNCRGLWIKDLMLLTIHQGKIVSNHHLALLNHPASIKRVLLPSSANMNEFTQYNHDLHC</sequence>
<evidence type="ECO:0000313" key="2">
    <source>
        <dbReference type="Proteomes" id="UP000278855"/>
    </source>
</evidence>
<name>A0A3N4E5H5_9GAMM</name>
<dbReference type="EMBL" id="RKKB01000002">
    <property type="protein sequence ID" value="RPA33333.1"/>
    <property type="molecule type" value="Genomic_DNA"/>
</dbReference>
<comment type="caution">
    <text evidence="1">The sequence shown here is derived from an EMBL/GenBank/DDBJ whole genome shotgun (WGS) entry which is preliminary data.</text>
</comment>